<dbReference type="InterPro" id="IPR006311">
    <property type="entry name" value="TAT_signal"/>
</dbReference>
<dbReference type="Gene3D" id="2.70.70.10">
    <property type="entry name" value="Glucose Permease (Domain IIA)"/>
    <property type="match status" value="1"/>
</dbReference>
<dbReference type="EMBL" id="JAZHOV010000002">
    <property type="protein sequence ID" value="MEF2254268.1"/>
    <property type="molecule type" value="Genomic_DNA"/>
</dbReference>
<dbReference type="InterPro" id="IPR050570">
    <property type="entry name" value="Cell_wall_metabolism_enzyme"/>
</dbReference>
<dbReference type="InterPro" id="IPR011055">
    <property type="entry name" value="Dup_hybrid_motif"/>
</dbReference>
<evidence type="ECO:0000256" key="3">
    <source>
        <dbReference type="SAM" id="Phobius"/>
    </source>
</evidence>
<evidence type="ECO:0000256" key="1">
    <source>
        <dbReference type="SAM" id="Coils"/>
    </source>
</evidence>
<keyword evidence="1" id="KW-0175">Coiled coil</keyword>
<feature type="compositionally biased region" description="Basic and acidic residues" evidence="2">
    <location>
        <begin position="273"/>
        <end position="292"/>
    </location>
</feature>
<protein>
    <submittedName>
        <fullName evidence="5">Peptidoglycan DD-metalloendopeptidase family protein</fullName>
    </submittedName>
</protein>
<feature type="transmembrane region" description="Helical" evidence="3">
    <location>
        <begin position="28"/>
        <end position="53"/>
    </location>
</feature>
<evidence type="ECO:0000313" key="5">
    <source>
        <dbReference type="EMBL" id="MEF2254268.1"/>
    </source>
</evidence>
<evidence type="ECO:0000259" key="4">
    <source>
        <dbReference type="Pfam" id="PF01551"/>
    </source>
</evidence>
<gene>
    <name evidence="5" type="ORF">V2V91_03820</name>
</gene>
<keyword evidence="3" id="KW-1133">Transmembrane helix</keyword>
<evidence type="ECO:0000256" key="2">
    <source>
        <dbReference type="SAM" id="MobiDB-lite"/>
    </source>
</evidence>
<keyword evidence="3" id="KW-0812">Transmembrane</keyword>
<dbReference type="SUPFAM" id="SSF51261">
    <property type="entry name" value="Duplicated hybrid motif"/>
    <property type="match status" value="1"/>
</dbReference>
<proteinExistence type="predicted"/>
<dbReference type="PROSITE" id="PS51318">
    <property type="entry name" value="TAT"/>
    <property type="match status" value="1"/>
</dbReference>
<feature type="region of interest" description="Disordered" evidence="2">
    <location>
        <begin position="273"/>
        <end position="307"/>
    </location>
</feature>
<dbReference type="Proteomes" id="UP001351900">
    <property type="component" value="Unassembled WGS sequence"/>
</dbReference>
<keyword evidence="6" id="KW-1185">Reference proteome</keyword>
<feature type="domain" description="M23ase beta-sheet core" evidence="4">
    <location>
        <begin position="338"/>
        <end position="434"/>
    </location>
</feature>
<dbReference type="CDD" id="cd12797">
    <property type="entry name" value="M23_peptidase"/>
    <property type="match status" value="1"/>
</dbReference>
<dbReference type="PANTHER" id="PTHR21666">
    <property type="entry name" value="PEPTIDASE-RELATED"/>
    <property type="match status" value="1"/>
</dbReference>
<dbReference type="Pfam" id="PF01551">
    <property type="entry name" value="Peptidase_M23"/>
    <property type="match status" value="1"/>
</dbReference>
<reference evidence="5 6" key="1">
    <citation type="submission" date="2024-01" db="EMBL/GenBank/DDBJ databases">
        <title>the genome sequence of strain Microbacterium schleiferi NBRC 15075.</title>
        <authorList>
            <person name="Ding Y."/>
            <person name="Zhang G."/>
        </authorList>
    </citation>
    <scope>NUCLEOTIDE SEQUENCE [LARGE SCALE GENOMIC DNA]</scope>
    <source>
        <strain evidence="5 6">NBRC 15075</strain>
    </source>
</reference>
<organism evidence="5 6">
    <name type="scientific">Microbacterium schleiferi</name>
    <dbReference type="NCBI Taxonomy" id="69362"/>
    <lineage>
        <taxon>Bacteria</taxon>
        <taxon>Bacillati</taxon>
        <taxon>Actinomycetota</taxon>
        <taxon>Actinomycetes</taxon>
        <taxon>Micrococcales</taxon>
        <taxon>Microbacteriaceae</taxon>
        <taxon>Microbacterium</taxon>
    </lineage>
</organism>
<sequence>MVELESSAEECGCAPTPRERRALSRRSALGIGITGGLLLFGGASAFSLAPAFAESYPSWDDVQNAKANEAAKSREVTRIEGLIRDLTAEVERTQAEAQRLSDEFYVAQQAYFDAAKRADDLQAQADEQAAAADEAAQKAGRVAAQLYRDGGDDTAMQLFFSGSAVGADELLARLGTMDKLLERNQTVYDDAVRARDAAQSYSDQAVQARNERDRLQQEAEQKMIAAQEAAAAAQVALDNQTTHLGNLQAQLAALKDETAKTVAGYQAGVEAERKAREERERKAREEAERIAREQAANGGGNGGAVTGGGWARPSSGYVSSGYGARSSVCNANYCSSSFHYGYDFAPGCGAAIYAAGAGRVVYVGRNGGYGNYIKIDHGGGIGTGYAHIVDGGFWVSYGQQVSAGQAIAATGNTGNSFGCHLHFETYVNGAAVNPSGFMAARGVYF</sequence>
<evidence type="ECO:0000313" key="6">
    <source>
        <dbReference type="Proteomes" id="UP001351900"/>
    </source>
</evidence>
<keyword evidence="3" id="KW-0472">Membrane</keyword>
<name>A0ABU7V469_9MICO</name>
<feature type="coiled-coil region" evidence="1">
    <location>
        <begin position="76"/>
        <end position="138"/>
    </location>
</feature>
<dbReference type="PANTHER" id="PTHR21666:SF270">
    <property type="entry name" value="MUREIN HYDROLASE ACTIVATOR ENVC"/>
    <property type="match status" value="1"/>
</dbReference>
<dbReference type="InterPro" id="IPR016047">
    <property type="entry name" value="M23ase_b-sheet_dom"/>
</dbReference>
<comment type="caution">
    <text evidence="5">The sequence shown here is derived from an EMBL/GenBank/DDBJ whole genome shotgun (WGS) entry which is preliminary data.</text>
</comment>
<accession>A0ABU7V469</accession>
<feature type="compositionally biased region" description="Gly residues" evidence="2">
    <location>
        <begin position="297"/>
        <end position="307"/>
    </location>
</feature>